<feature type="domain" description="XdhC Rossmann" evidence="1">
    <location>
        <begin position="4"/>
        <end position="29"/>
    </location>
</feature>
<evidence type="ECO:0000259" key="1">
    <source>
        <dbReference type="Pfam" id="PF13478"/>
    </source>
</evidence>
<dbReference type="InterPro" id="IPR027051">
    <property type="entry name" value="XdhC_Rossmann_dom"/>
</dbReference>
<dbReference type="Proteomes" id="UP000075455">
    <property type="component" value="Unassembled WGS sequence"/>
</dbReference>
<dbReference type="Pfam" id="PF13478">
    <property type="entry name" value="XdhC_C"/>
    <property type="match status" value="1"/>
</dbReference>
<gene>
    <name evidence="2" type="ORF">B4119_1686</name>
</gene>
<dbReference type="STRING" id="81408.B4119_1686"/>
<reference evidence="2 3" key="1">
    <citation type="submission" date="2016-01" db="EMBL/GenBank/DDBJ databases">
        <title>Draft Genome Sequences of Seven Thermophilic Sporeformers Isolated from Foods.</title>
        <authorList>
            <person name="Berendsen E.M."/>
            <person name="Wells-Bennik M.H."/>
            <person name="Krawcyk A.O."/>
            <person name="De Jong A."/>
            <person name="Holsappel S."/>
            <person name="Eijlander R.T."/>
            <person name="Kuipers O.P."/>
        </authorList>
    </citation>
    <scope>NUCLEOTIDE SEQUENCE [LARGE SCALE GENOMIC DNA]</scope>
    <source>
        <strain evidence="2 3">B4119</strain>
    </source>
</reference>
<dbReference type="PATRIC" id="fig|81408.3.peg.3876"/>
<protein>
    <recommendedName>
        <fullName evidence="1">XdhC Rossmann domain-containing protein</fullName>
    </recommendedName>
</protein>
<dbReference type="AlphaFoldDB" id="A0A150LLE1"/>
<dbReference type="EMBL" id="LQYS01000052">
    <property type="protein sequence ID" value="KYD13147.1"/>
    <property type="molecule type" value="Genomic_DNA"/>
</dbReference>
<dbReference type="Gene3D" id="3.40.50.720">
    <property type="entry name" value="NAD(P)-binding Rossmann-like Domain"/>
    <property type="match status" value="1"/>
</dbReference>
<evidence type="ECO:0000313" key="2">
    <source>
        <dbReference type="EMBL" id="KYD13147.1"/>
    </source>
</evidence>
<sequence>MPFQISTPVGLTIGAEGPEEIAISILAELIHVKKMLLKSKVPFL</sequence>
<accession>A0A150LLE1</accession>
<organism evidence="2 3">
    <name type="scientific">Saccharococcus caldoxylosilyticus</name>
    <dbReference type="NCBI Taxonomy" id="81408"/>
    <lineage>
        <taxon>Bacteria</taxon>
        <taxon>Bacillati</taxon>
        <taxon>Bacillota</taxon>
        <taxon>Bacilli</taxon>
        <taxon>Bacillales</taxon>
        <taxon>Anoxybacillaceae</taxon>
        <taxon>Saccharococcus</taxon>
    </lineage>
</organism>
<evidence type="ECO:0000313" key="3">
    <source>
        <dbReference type="Proteomes" id="UP000075455"/>
    </source>
</evidence>
<proteinExistence type="predicted"/>
<comment type="caution">
    <text evidence="2">The sequence shown here is derived from an EMBL/GenBank/DDBJ whole genome shotgun (WGS) entry which is preliminary data.</text>
</comment>
<name>A0A150LLE1_9BACL</name>